<protein>
    <submittedName>
        <fullName evidence="3">Phosphatase PAP2 family protein</fullName>
    </submittedName>
</protein>
<dbReference type="AlphaFoldDB" id="A0A8A4ZGR8"/>
<feature type="transmembrane region" description="Helical" evidence="1">
    <location>
        <begin position="171"/>
        <end position="191"/>
    </location>
</feature>
<reference evidence="3" key="1">
    <citation type="submission" date="2021-03" db="EMBL/GenBank/DDBJ databases">
        <title>Pengzhenrongella sicca gen. nov., sp. nov., a new member of suborder Micrococcineae isolated from High-Arctic tundra soil.</title>
        <authorList>
            <person name="Peng F."/>
        </authorList>
    </citation>
    <scope>NUCLEOTIDE SEQUENCE</scope>
    <source>
        <strain evidence="3">LRZ-2</strain>
    </source>
</reference>
<feature type="transmembrane region" description="Helical" evidence="1">
    <location>
        <begin position="253"/>
        <end position="274"/>
    </location>
</feature>
<dbReference type="Pfam" id="PF01569">
    <property type="entry name" value="PAP2"/>
    <property type="match status" value="1"/>
</dbReference>
<evidence type="ECO:0000256" key="1">
    <source>
        <dbReference type="SAM" id="Phobius"/>
    </source>
</evidence>
<dbReference type="Proteomes" id="UP000663937">
    <property type="component" value="Chromosome"/>
</dbReference>
<keyword evidence="1" id="KW-0812">Transmembrane</keyword>
<dbReference type="InterPro" id="IPR036938">
    <property type="entry name" value="PAP2/HPO_sf"/>
</dbReference>
<dbReference type="EMBL" id="CP071868">
    <property type="protein sequence ID" value="QTE29726.1"/>
    <property type="molecule type" value="Genomic_DNA"/>
</dbReference>
<evidence type="ECO:0000259" key="2">
    <source>
        <dbReference type="SMART" id="SM00014"/>
    </source>
</evidence>
<feature type="transmembrane region" description="Helical" evidence="1">
    <location>
        <begin position="108"/>
        <end position="126"/>
    </location>
</feature>
<dbReference type="RefSeq" id="WP_227424023.1">
    <property type="nucleotide sequence ID" value="NZ_CP071868.1"/>
</dbReference>
<feature type="transmembrane region" description="Helical" evidence="1">
    <location>
        <begin position="197"/>
        <end position="217"/>
    </location>
</feature>
<evidence type="ECO:0000313" key="4">
    <source>
        <dbReference type="Proteomes" id="UP000663937"/>
    </source>
</evidence>
<keyword evidence="1" id="KW-0472">Membrane</keyword>
<keyword evidence="1" id="KW-1133">Transmembrane helix</keyword>
<evidence type="ECO:0000313" key="3">
    <source>
        <dbReference type="EMBL" id="QTE29726.1"/>
    </source>
</evidence>
<feature type="transmembrane region" description="Helical" evidence="1">
    <location>
        <begin position="294"/>
        <end position="317"/>
    </location>
</feature>
<dbReference type="SMART" id="SM00014">
    <property type="entry name" value="acidPPc"/>
    <property type="match status" value="1"/>
</dbReference>
<feature type="transmembrane region" description="Helical" evidence="1">
    <location>
        <begin position="28"/>
        <end position="49"/>
    </location>
</feature>
<feature type="domain" description="Phosphatidic acid phosphatase type 2/haloperoxidase" evidence="2">
    <location>
        <begin position="108"/>
        <end position="212"/>
    </location>
</feature>
<feature type="transmembrane region" description="Helical" evidence="1">
    <location>
        <begin position="80"/>
        <end position="101"/>
    </location>
</feature>
<organism evidence="3 4">
    <name type="scientific">Pengzhenrongella sicca</name>
    <dbReference type="NCBI Taxonomy" id="2819238"/>
    <lineage>
        <taxon>Bacteria</taxon>
        <taxon>Bacillati</taxon>
        <taxon>Actinomycetota</taxon>
        <taxon>Actinomycetes</taxon>
        <taxon>Micrococcales</taxon>
        <taxon>Pengzhenrongella</taxon>
    </lineage>
</organism>
<keyword evidence="4" id="KW-1185">Reference proteome</keyword>
<accession>A0A8A4ZGR8</accession>
<feature type="transmembrane region" description="Helical" evidence="1">
    <location>
        <begin position="146"/>
        <end position="164"/>
    </location>
</feature>
<gene>
    <name evidence="3" type="ORF">J4E96_01345</name>
</gene>
<proteinExistence type="predicted"/>
<dbReference type="SUPFAM" id="SSF48317">
    <property type="entry name" value="Acid phosphatase/Vanadium-dependent haloperoxidase"/>
    <property type="match status" value="1"/>
</dbReference>
<dbReference type="KEGG" id="psic:J4E96_01345"/>
<sequence length="325" mass="33102">MSTSGAVAASRPAPRSFAAPGRSARRGVLLGLAVAVASAAGVWLVWRIFVASAAGQRVDQAAFDGALYGRTRLWQVAQPVLDVVSVPFVALVLVVAVLIAVVRRRWGLALQVAVLMGGANLTTQLLKNFVFDRPEFASGYLNTLPSGHTTVAASVAAAFVFVVPPRARPSAAVLGAAYTAVTGVSTLIGRWHRPSDVVAAVLVVLAWSGLACALAAASGPRQPDGAAATVTAEFARPLVPSGAGAARRRRPNALGVGGILLLVAALLAALPAAYSLHRLWTTSGDLETRAELLVAYAGGAFGVVAVTAAAFAALLVARHGAGRPS</sequence>
<dbReference type="InterPro" id="IPR000326">
    <property type="entry name" value="PAP2/HPO"/>
</dbReference>
<dbReference type="Gene3D" id="1.20.144.10">
    <property type="entry name" value="Phosphatidic acid phosphatase type 2/haloperoxidase"/>
    <property type="match status" value="1"/>
</dbReference>
<name>A0A8A4ZGR8_9MICO</name>